<sequence>MVDDRSQPAENVNSRCTDSSFQQVSLGRPWPPVQSPHPFPALVGSCLEKPASRSTPFQVGSFMVDSGSPITIVPILPEEKHLPSSDSGLISASGAPILMYGSSPISVPINGKKFEFTAAKCDVVRPILGRDFFDGPGRNLVLDIANRVLIDRSSGISSPLGLNGRVVGALATAKVPLDASATPFYPDLELTECRKKANLKLEKFCGE</sequence>
<keyword evidence="3" id="KW-1185">Reference proteome</keyword>
<evidence type="ECO:0000313" key="2">
    <source>
        <dbReference type="EMBL" id="CAB4045987.1"/>
    </source>
</evidence>
<proteinExistence type="predicted"/>
<protein>
    <submittedName>
        <fullName evidence="2">Uncharacterized protein</fullName>
    </submittedName>
</protein>
<dbReference type="SUPFAM" id="SSF50630">
    <property type="entry name" value="Acid proteases"/>
    <property type="match status" value="1"/>
</dbReference>
<dbReference type="EMBL" id="CACRXK020044061">
    <property type="protein sequence ID" value="CAB4045987.1"/>
    <property type="molecule type" value="Genomic_DNA"/>
</dbReference>
<gene>
    <name evidence="2" type="ORF">PACLA_8A052525</name>
</gene>
<organism evidence="2 3">
    <name type="scientific">Paramuricea clavata</name>
    <name type="common">Red gorgonian</name>
    <name type="synonym">Violescent sea-whip</name>
    <dbReference type="NCBI Taxonomy" id="317549"/>
    <lineage>
        <taxon>Eukaryota</taxon>
        <taxon>Metazoa</taxon>
        <taxon>Cnidaria</taxon>
        <taxon>Anthozoa</taxon>
        <taxon>Octocorallia</taxon>
        <taxon>Malacalcyonacea</taxon>
        <taxon>Plexauridae</taxon>
        <taxon>Paramuricea</taxon>
    </lineage>
</organism>
<reference evidence="2" key="1">
    <citation type="submission" date="2020-04" db="EMBL/GenBank/DDBJ databases">
        <authorList>
            <person name="Alioto T."/>
            <person name="Alioto T."/>
            <person name="Gomez Garrido J."/>
        </authorList>
    </citation>
    <scope>NUCLEOTIDE SEQUENCE</scope>
    <source>
        <strain evidence="2">A484AB</strain>
    </source>
</reference>
<accession>A0A7D9MF94</accession>
<evidence type="ECO:0000313" key="3">
    <source>
        <dbReference type="Proteomes" id="UP001152795"/>
    </source>
</evidence>
<feature type="non-terminal residue" evidence="2">
    <location>
        <position position="207"/>
    </location>
</feature>
<feature type="compositionally biased region" description="Polar residues" evidence="1">
    <location>
        <begin position="8"/>
        <end position="25"/>
    </location>
</feature>
<dbReference type="AlphaFoldDB" id="A0A7D9MF94"/>
<dbReference type="Proteomes" id="UP001152795">
    <property type="component" value="Unassembled WGS sequence"/>
</dbReference>
<name>A0A7D9MF94_PARCT</name>
<evidence type="ECO:0000256" key="1">
    <source>
        <dbReference type="SAM" id="MobiDB-lite"/>
    </source>
</evidence>
<dbReference type="InterPro" id="IPR021109">
    <property type="entry name" value="Peptidase_aspartic_dom_sf"/>
</dbReference>
<feature type="region of interest" description="Disordered" evidence="1">
    <location>
        <begin position="1"/>
        <end position="29"/>
    </location>
</feature>
<comment type="caution">
    <text evidence="2">The sequence shown here is derived from an EMBL/GenBank/DDBJ whole genome shotgun (WGS) entry which is preliminary data.</text>
</comment>